<dbReference type="InterPro" id="IPR029044">
    <property type="entry name" value="Nucleotide-diphossugar_trans"/>
</dbReference>
<dbReference type="Proteomes" id="UP000177691">
    <property type="component" value="Unassembled WGS sequence"/>
</dbReference>
<dbReference type="PANTHER" id="PTHR48090:SF3">
    <property type="entry name" value="UNDECAPRENYL-PHOSPHATE 4-DEOXY-4-FORMAMIDO-L-ARABINOSE TRANSFERASE"/>
    <property type="match status" value="1"/>
</dbReference>
<reference evidence="9 10" key="1">
    <citation type="journal article" date="2016" name="Nat. Commun.">
        <title>Thousands of microbial genomes shed light on interconnected biogeochemical processes in an aquifer system.</title>
        <authorList>
            <person name="Anantharaman K."/>
            <person name="Brown C.T."/>
            <person name="Hug L.A."/>
            <person name="Sharon I."/>
            <person name="Castelle C.J."/>
            <person name="Probst A.J."/>
            <person name="Thomas B.C."/>
            <person name="Singh A."/>
            <person name="Wilkins M.J."/>
            <person name="Karaoz U."/>
            <person name="Brodie E.L."/>
            <person name="Williams K.H."/>
            <person name="Hubbard S.S."/>
            <person name="Banfield J.F."/>
        </authorList>
    </citation>
    <scope>NUCLEOTIDE SEQUENCE [LARGE SCALE GENOMIC DNA]</scope>
</reference>
<dbReference type="AlphaFoldDB" id="A0A1F5RKU0"/>
<dbReference type="InterPro" id="IPR050256">
    <property type="entry name" value="Glycosyltransferase_2"/>
</dbReference>
<evidence type="ECO:0000256" key="1">
    <source>
        <dbReference type="ARBA" id="ARBA00022475"/>
    </source>
</evidence>
<evidence type="ECO:0000256" key="4">
    <source>
        <dbReference type="ARBA" id="ARBA00022692"/>
    </source>
</evidence>
<evidence type="ECO:0000256" key="5">
    <source>
        <dbReference type="ARBA" id="ARBA00022985"/>
    </source>
</evidence>
<name>A0A1F5RKU0_9BACT</name>
<dbReference type="Pfam" id="PF00535">
    <property type="entry name" value="Glycos_transf_2"/>
    <property type="match status" value="1"/>
</dbReference>
<keyword evidence="5" id="KW-0448">Lipopolysaccharide biosynthesis</keyword>
<evidence type="ECO:0000256" key="3">
    <source>
        <dbReference type="ARBA" id="ARBA00022679"/>
    </source>
</evidence>
<dbReference type="GO" id="GO:0009103">
    <property type="term" value="P:lipopolysaccharide biosynthetic process"/>
    <property type="evidence" value="ECO:0007669"/>
    <property type="project" value="UniProtKB-KW"/>
</dbReference>
<dbReference type="GO" id="GO:0005886">
    <property type="term" value="C:plasma membrane"/>
    <property type="evidence" value="ECO:0007669"/>
    <property type="project" value="TreeGrafter"/>
</dbReference>
<evidence type="ECO:0000256" key="2">
    <source>
        <dbReference type="ARBA" id="ARBA00022676"/>
    </source>
</evidence>
<proteinExistence type="predicted"/>
<keyword evidence="4" id="KW-0812">Transmembrane</keyword>
<evidence type="ECO:0000256" key="6">
    <source>
        <dbReference type="ARBA" id="ARBA00022989"/>
    </source>
</evidence>
<dbReference type="CDD" id="cd04179">
    <property type="entry name" value="DPM_DPG-synthase_like"/>
    <property type="match status" value="1"/>
</dbReference>
<sequence>METEQMPPEISLVLPAYNEGENIAIVLKNSARYLNATNRPWEIIVIDNCSNDNTVSVVRAFIAKEARIRIIQHTSNFLYSGSCRTGIQNAKGKYVAIMDSDGQATAEDLPQFIDKLEKEGMNLVFGWRYARHDSKIRLFISFVFNMLGKLWIRFPFHDLNAGFRMFDRKFMAVATINYRINMVNPELYARAKKAHLKITEIKVQHFERNNGKTSHNFIKIWNIFIEINKYLFNLHKELKKPD</sequence>
<keyword evidence="1" id="KW-1003">Cell membrane</keyword>
<dbReference type="PANTHER" id="PTHR48090">
    <property type="entry name" value="UNDECAPRENYL-PHOSPHATE 4-DEOXY-4-FORMAMIDO-L-ARABINOSE TRANSFERASE-RELATED"/>
    <property type="match status" value="1"/>
</dbReference>
<keyword evidence="2" id="KW-0328">Glycosyltransferase</keyword>
<comment type="caution">
    <text evidence="9">The sequence shown here is derived from an EMBL/GenBank/DDBJ whole genome shotgun (WGS) entry which is preliminary data.</text>
</comment>
<keyword evidence="3" id="KW-0808">Transferase</keyword>
<feature type="domain" description="Glycosyltransferase 2-like" evidence="8">
    <location>
        <begin position="11"/>
        <end position="170"/>
    </location>
</feature>
<accession>A0A1F5RKU0</accession>
<evidence type="ECO:0000313" key="9">
    <source>
        <dbReference type="EMBL" id="OGF14631.1"/>
    </source>
</evidence>
<evidence type="ECO:0000256" key="7">
    <source>
        <dbReference type="ARBA" id="ARBA00023136"/>
    </source>
</evidence>
<dbReference type="SUPFAM" id="SSF53448">
    <property type="entry name" value="Nucleotide-diphospho-sugar transferases"/>
    <property type="match status" value="1"/>
</dbReference>
<dbReference type="GO" id="GO:0099621">
    <property type="term" value="F:undecaprenyl-phosphate 4-deoxy-4-formamido-L-arabinose transferase activity"/>
    <property type="evidence" value="ECO:0007669"/>
    <property type="project" value="TreeGrafter"/>
</dbReference>
<evidence type="ECO:0000259" key="8">
    <source>
        <dbReference type="Pfam" id="PF00535"/>
    </source>
</evidence>
<evidence type="ECO:0000313" key="10">
    <source>
        <dbReference type="Proteomes" id="UP000177691"/>
    </source>
</evidence>
<keyword evidence="6" id="KW-1133">Transmembrane helix</keyword>
<gene>
    <name evidence="9" type="ORF">A3D54_01670</name>
</gene>
<dbReference type="Gene3D" id="3.90.550.10">
    <property type="entry name" value="Spore Coat Polysaccharide Biosynthesis Protein SpsA, Chain A"/>
    <property type="match status" value="1"/>
</dbReference>
<protein>
    <recommendedName>
        <fullName evidence="8">Glycosyltransferase 2-like domain-containing protein</fullName>
    </recommendedName>
</protein>
<dbReference type="EMBL" id="MFFU01000062">
    <property type="protein sequence ID" value="OGF14631.1"/>
    <property type="molecule type" value="Genomic_DNA"/>
</dbReference>
<dbReference type="InterPro" id="IPR001173">
    <property type="entry name" value="Glyco_trans_2-like"/>
</dbReference>
<organism evidence="9 10">
    <name type="scientific">Candidatus Falkowbacteria bacterium RIFCSPHIGHO2_02_FULL_45_15</name>
    <dbReference type="NCBI Taxonomy" id="1797987"/>
    <lineage>
        <taxon>Bacteria</taxon>
        <taxon>Candidatus Falkowiibacteriota</taxon>
    </lineage>
</organism>
<keyword evidence="7" id="KW-0472">Membrane</keyword>